<dbReference type="Pfam" id="PF07978">
    <property type="entry name" value="NIPSNAP"/>
    <property type="match status" value="1"/>
</dbReference>
<organism evidence="3 4">
    <name type="scientific">Novipirellula galeiformis</name>
    <dbReference type="NCBI Taxonomy" id="2528004"/>
    <lineage>
        <taxon>Bacteria</taxon>
        <taxon>Pseudomonadati</taxon>
        <taxon>Planctomycetota</taxon>
        <taxon>Planctomycetia</taxon>
        <taxon>Pirellulales</taxon>
        <taxon>Pirellulaceae</taxon>
        <taxon>Novipirellula</taxon>
    </lineage>
</organism>
<evidence type="ECO:0000313" key="4">
    <source>
        <dbReference type="Proteomes" id="UP000316304"/>
    </source>
</evidence>
<keyword evidence="4" id="KW-1185">Reference proteome</keyword>
<evidence type="ECO:0000256" key="1">
    <source>
        <dbReference type="SAM" id="SignalP"/>
    </source>
</evidence>
<evidence type="ECO:0000313" key="3">
    <source>
        <dbReference type="EMBL" id="TWU21167.1"/>
    </source>
</evidence>
<proteinExistence type="predicted"/>
<evidence type="ECO:0000259" key="2">
    <source>
        <dbReference type="Pfam" id="PF07978"/>
    </source>
</evidence>
<dbReference type="EMBL" id="SJPT01000007">
    <property type="protein sequence ID" value="TWU21167.1"/>
    <property type="molecule type" value="Genomic_DNA"/>
</dbReference>
<comment type="caution">
    <text evidence="3">The sequence shown here is derived from an EMBL/GenBank/DDBJ whole genome shotgun (WGS) entry which is preliminary data.</text>
</comment>
<feature type="signal peptide" evidence="1">
    <location>
        <begin position="1"/>
        <end position="24"/>
    </location>
</feature>
<dbReference type="AlphaFoldDB" id="A0A5C6CBF3"/>
<protein>
    <recommendedName>
        <fullName evidence="2">NIPSNAP domain-containing protein</fullName>
    </recommendedName>
</protein>
<feature type="chain" id="PRO_5022877767" description="NIPSNAP domain-containing protein" evidence="1">
    <location>
        <begin position="25"/>
        <end position="261"/>
    </location>
</feature>
<keyword evidence="1" id="KW-0732">Signal</keyword>
<name>A0A5C6CBF3_9BACT</name>
<dbReference type="InterPro" id="IPR011008">
    <property type="entry name" value="Dimeric_a/b-barrel"/>
</dbReference>
<dbReference type="Gene3D" id="3.30.70.100">
    <property type="match status" value="2"/>
</dbReference>
<dbReference type="SUPFAM" id="SSF54909">
    <property type="entry name" value="Dimeric alpha+beta barrel"/>
    <property type="match status" value="2"/>
</dbReference>
<dbReference type="Proteomes" id="UP000316304">
    <property type="component" value="Unassembled WGS sequence"/>
</dbReference>
<gene>
    <name evidence="3" type="ORF">Pla52o_42010</name>
</gene>
<dbReference type="OrthoDB" id="9809695at2"/>
<reference evidence="3 4" key="1">
    <citation type="submission" date="2019-02" db="EMBL/GenBank/DDBJ databases">
        <title>Deep-cultivation of Planctomycetes and their phenomic and genomic characterization uncovers novel biology.</title>
        <authorList>
            <person name="Wiegand S."/>
            <person name="Jogler M."/>
            <person name="Boedeker C."/>
            <person name="Pinto D."/>
            <person name="Vollmers J."/>
            <person name="Rivas-Marin E."/>
            <person name="Kohn T."/>
            <person name="Peeters S.H."/>
            <person name="Heuer A."/>
            <person name="Rast P."/>
            <person name="Oberbeckmann S."/>
            <person name="Bunk B."/>
            <person name="Jeske O."/>
            <person name="Meyerdierks A."/>
            <person name="Storesund J.E."/>
            <person name="Kallscheuer N."/>
            <person name="Luecker S."/>
            <person name="Lage O.M."/>
            <person name="Pohl T."/>
            <person name="Merkel B.J."/>
            <person name="Hornburger P."/>
            <person name="Mueller R.-W."/>
            <person name="Bruemmer F."/>
            <person name="Labrenz M."/>
            <person name="Spormann A.M."/>
            <person name="Op Den Camp H."/>
            <person name="Overmann J."/>
            <person name="Amann R."/>
            <person name="Jetten M.S.M."/>
            <person name="Mascher T."/>
            <person name="Medema M.H."/>
            <person name="Devos D.P."/>
            <person name="Kaster A.-K."/>
            <person name="Ovreas L."/>
            <person name="Rohde M."/>
            <person name="Galperin M.Y."/>
            <person name="Jogler C."/>
        </authorList>
    </citation>
    <scope>NUCLEOTIDE SEQUENCE [LARGE SCALE GENOMIC DNA]</scope>
    <source>
        <strain evidence="3 4">Pla52o</strain>
    </source>
</reference>
<accession>A0A5C6CBF3</accession>
<sequence precursor="true">MNRTFLNSLMLLVVMASAASISQAAEPDRELYEVRSYLLGEKGDAKAIEAYLRDALVPALNRNGIKTVGVFTNSPHDSSDSPRFVVVIPYANAQQMQSTQRALAKDAQYHTDAKSYLDRAADNPPYHRITSELLVAMDCMPEAKVPEGTLSNADRVYELRLYESPNERLGDLKVDMFNSGEVPIFLDSGIQPLFIGQCLVGPQTPSLTYLTVYPNEEARNQAWVAFRAHPDWAVLSKVAKYQGTVSHIDKYVLVPQSYSQM</sequence>
<feature type="domain" description="NIPSNAP" evidence="2">
    <location>
        <begin position="157"/>
        <end position="260"/>
    </location>
</feature>
<dbReference type="InterPro" id="IPR012577">
    <property type="entry name" value="NIPSNAP"/>
</dbReference>